<dbReference type="EMBL" id="JAMZFW010000013">
    <property type="protein sequence ID" value="MCP1102705.1"/>
    <property type="molecule type" value="Genomic_DNA"/>
</dbReference>
<proteinExistence type="predicted"/>
<evidence type="ECO:0000313" key="2">
    <source>
        <dbReference type="Proteomes" id="UP001523566"/>
    </source>
</evidence>
<comment type="caution">
    <text evidence="1">The sequence shown here is derived from an EMBL/GenBank/DDBJ whole genome shotgun (WGS) entry which is preliminary data.</text>
</comment>
<organism evidence="1 2">
    <name type="scientific">Aequitasia blattaphilus</name>
    <dbReference type="NCBI Taxonomy" id="2949332"/>
    <lineage>
        <taxon>Bacteria</taxon>
        <taxon>Bacillati</taxon>
        <taxon>Bacillota</taxon>
        <taxon>Clostridia</taxon>
        <taxon>Lachnospirales</taxon>
        <taxon>Lachnospiraceae</taxon>
        <taxon>Aequitasia</taxon>
    </lineage>
</organism>
<sequence>MKYTVQFFTGGWKNPLYEKDVILKRIIEVTQLLDVKRIIIGWNLETEIYKEVKKAIGDEIELYLWLPVFSEIGMVEEMKPAIDIYGKQVAAFHLQEGESFTFYCPSAKENHQSILKVFDENFKDIGFDGVFLDKIRSQSFVAGLSGVMSCCCHKCQELFLKEGVELDEIRQALAKKSSGEVMAIADYQEPRGITFADEKIQRFMRGKQEILTRQLESLVLSFRKRELKIGMDVFYPFMSWYVGQNIYRLSQFADFIKPMMYRKTWAPAGMSFEYHTMEEALGCKFTHKEISPQDLEAQVRVLVEHCDCAVAPGIEVNYDEKIARTSEGYIQESIRGVKSGGGKEVVLSWDLMKAPMEHLIGISKEAG</sequence>
<dbReference type="RefSeq" id="WP_262066491.1">
    <property type="nucleotide sequence ID" value="NZ_JAMXOD010000013.1"/>
</dbReference>
<keyword evidence="2" id="KW-1185">Reference proteome</keyword>
<name>A0ABT1EA62_9FIRM</name>
<evidence type="ECO:0000313" key="1">
    <source>
        <dbReference type="EMBL" id="MCP1102705.1"/>
    </source>
</evidence>
<dbReference type="Proteomes" id="UP001523566">
    <property type="component" value="Unassembled WGS sequence"/>
</dbReference>
<gene>
    <name evidence="1" type="ORF">NK125_09780</name>
</gene>
<evidence type="ECO:0008006" key="3">
    <source>
        <dbReference type="Google" id="ProtNLM"/>
    </source>
</evidence>
<protein>
    <recommendedName>
        <fullName evidence="3">Glycosyl hydrolase-like 10 domain-containing protein</fullName>
    </recommendedName>
</protein>
<accession>A0ABT1EA62</accession>
<dbReference type="Gene3D" id="3.20.20.80">
    <property type="entry name" value="Glycosidases"/>
    <property type="match status" value="1"/>
</dbReference>
<reference evidence="1 2" key="1">
    <citation type="journal article" date="2022" name="Genome Biol. Evol.">
        <title>Host diet, physiology and behaviors set the stage for Lachnospiraceae cladogenesis.</title>
        <authorList>
            <person name="Vera-Ponce De Leon A."/>
            <person name="Schneider M."/>
            <person name="Jahnes B.C."/>
            <person name="Sadowski V."/>
            <person name="Camuy-Velez L.A."/>
            <person name="Duan J."/>
            <person name="Sabree Z.L."/>
        </authorList>
    </citation>
    <scope>NUCLEOTIDE SEQUENCE [LARGE SCALE GENOMIC DNA]</scope>
    <source>
        <strain evidence="1 2">PAL113</strain>
    </source>
</reference>